<feature type="transmembrane region" description="Helical" evidence="1">
    <location>
        <begin position="38"/>
        <end position="57"/>
    </location>
</feature>
<sequence>MTAVVVILGIAMMVTYFVLGRRSIETRETRQKTLSDRYPYGSAFLAGFVATAALIQIGGSGSIAVGSAGTLGLIVAVFALTTGWLQNFPPVELGRDLLYSVIGLLALIPALSSVTAPTICGVESNAPLRISVIALFLALAVLCGGFSFYLRPKRNFGVSSVGLSWFGASEIVLFLASPAGLDSGPGPEIAGIVGAVTLGAIIGFAPEYGLLTVGVGLACVFLLTSATGTTLDCQHVDALGSVTVFTTYAVVFGLGQFVIGKVRSGRVSR</sequence>
<name>A0ABZ2PKX6_9NOCA</name>
<keyword evidence="3" id="KW-1185">Reference proteome</keyword>
<keyword evidence="1" id="KW-1133">Transmembrane helix</keyword>
<gene>
    <name evidence="2" type="ORF">WDS16_03665</name>
</gene>
<feature type="transmembrane region" description="Helical" evidence="1">
    <location>
        <begin position="189"/>
        <end position="205"/>
    </location>
</feature>
<feature type="transmembrane region" description="Helical" evidence="1">
    <location>
        <begin position="238"/>
        <end position="259"/>
    </location>
</feature>
<protein>
    <submittedName>
        <fullName evidence="2">Uncharacterized protein</fullName>
    </submittedName>
</protein>
<organism evidence="2 3">
    <name type="scientific">Rhodococcus sovatensis</name>
    <dbReference type="NCBI Taxonomy" id="1805840"/>
    <lineage>
        <taxon>Bacteria</taxon>
        <taxon>Bacillati</taxon>
        <taxon>Actinomycetota</taxon>
        <taxon>Actinomycetes</taxon>
        <taxon>Mycobacteriales</taxon>
        <taxon>Nocardiaceae</taxon>
        <taxon>Rhodococcus</taxon>
    </lineage>
</organism>
<evidence type="ECO:0000256" key="1">
    <source>
        <dbReference type="SAM" id="Phobius"/>
    </source>
</evidence>
<feature type="transmembrane region" description="Helical" evidence="1">
    <location>
        <begin position="210"/>
        <end position="226"/>
    </location>
</feature>
<evidence type="ECO:0000313" key="2">
    <source>
        <dbReference type="EMBL" id="WXG69664.1"/>
    </source>
</evidence>
<dbReference type="RefSeq" id="WP_338890576.1">
    <property type="nucleotide sequence ID" value="NZ_CP147846.1"/>
</dbReference>
<keyword evidence="1" id="KW-0472">Membrane</keyword>
<feature type="transmembrane region" description="Helical" evidence="1">
    <location>
        <begin position="156"/>
        <end position="177"/>
    </location>
</feature>
<feature type="transmembrane region" description="Helical" evidence="1">
    <location>
        <begin position="97"/>
        <end position="116"/>
    </location>
</feature>
<feature type="transmembrane region" description="Helical" evidence="1">
    <location>
        <begin position="128"/>
        <end position="149"/>
    </location>
</feature>
<accession>A0ABZ2PKX6</accession>
<keyword evidence="1" id="KW-0812">Transmembrane</keyword>
<proteinExistence type="predicted"/>
<reference evidence="2 3" key="1">
    <citation type="submission" date="2024-03" db="EMBL/GenBank/DDBJ databases">
        <title>Natural products discovery in diverse microorganisms through a two-stage MS feature dereplication strategy.</title>
        <authorList>
            <person name="Zhang R."/>
        </authorList>
    </citation>
    <scope>NUCLEOTIDE SEQUENCE [LARGE SCALE GENOMIC DNA]</scope>
    <source>
        <strain evidence="2 3">18930</strain>
    </source>
</reference>
<feature type="transmembrane region" description="Helical" evidence="1">
    <location>
        <begin position="63"/>
        <end position="85"/>
    </location>
</feature>
<dbReference type="Proteomes" id="UP001432000">
    <property type="component" value="Chromosome"/>
</dbReference>
<evidence type="ECO:0000313" key="3">
    <source>
        <dbReference type="Proteomes" id="UP001432000"/>
    </source>
</evidence>
<dbReference type="EMBL" id="CP147846">
    <property type="protein sequence ID" value="WXG69664.1"/>
    <property type="molecule type" value="Genomic_DNA"/>
</dbReference>
<feature type="transmembrane region" description="Helical" evidence="1">
    <location>
        <begin position="6"/>
        <end position="24"/>
    </location>
</feature>